<dbReference type="Gene3D" id="2.180.10.10">
    <property type="entry name" value="RHS repeat-associated core"/>
    <property type="match status" value="1"/>
</dbReference>
<dbReference type="InterPro" id="IPR050708">
    <property type="entry name" value="T6SS_VgrG/RHS"/>
</dbReference>
<dbReference type="Proteomes" id="UP000190814">
    <property type="component" value="Unassembled WGS sequence"/>
</dbReference>
<proteinExistence type="predicted"/>
<dbReference type="OrthoDB" id="9765386at2"/>
<evidence type="ECO:0000256" key="2">
    <source>
        <dbReference type="ARBA" id="ARBA00022801"/>
    </source>
</evidence>
<dbReference type="NCBIfam" id="TIGR03696">
    <property type="entry name" value="Rhs_assc_core"/>
    <property type="match status" value="1"/>
</dbReference>
<dbReference type="Pfam" id="PF14021">
    <property type="entry name" value="TNT"/>
    <property type="match status" value="1"/>
</dbReference>
<dbReference type="EMBL" id="FUXZ01000002">
    <property type="protein sequence ID" value="SKA59859.1"/>
    <property type="molecule type" value="Genomic_DNA"/>
</dbReference>
<dbReference type="PANTHER" id="PTHR32305">
    <property type="match status" value="1"/>
</dbReference>
<dbReference type="GO" id="GO:0004519">
    <property type="term" value="F:endonuclease activity"/>
    <property type="evidence" value="ECO:0007669"/>
    <property type="project" value="InterPro"/>
</dbReference>
<dbReference type="Gene3D" id="3.90.540.10">
    <property type="entry name" value="Colicin/pyocin, DNase domain"/>
    <property type="match status" value="1"/>
</dbReference>
<organism evidence="4 5">
    <name type="scientific">Eubacterium uniforme</name>
    <dbReference type="NCBI Taxonomy" id="39495"/>
    <lineage>
        <taxon>Bacteria</taxon>
        <taxon>Bacillati</taxon>
        <taxon>Bacillota</taxon>
        <taxon>Clostridia</taxon>
        <taxon>Eubacteriales</taxon>
        <taxon>Eubacteriaceae</taxon>
        <taxon>Eubacterium</taxon>
    </lineage>
</organism>
<evidence type="ECO:0000313" key="5">
    <source>
        <dbReference type="Proteomes" id="UP000190814"/>
    </source>
</evidence>
<keyword evidence="2" id="KW-0378">Hydrolase</keyword>
<evidence type="ECO:0000259" key="3">
    <source>
        <dbReference type="Pfam" id="PF14021"/>
    </source>
</evidence>
<evidence type="ECO:0000313" key="4">
    <source>
        <dbReference type="EMBL" id="SKA59859.1"/>
    </source>
</evidence>
<keyword evidence="5" id="KW-1185">Reference proteome</keyword>
<dbReference type="AlphaFoldDB" id="A0A1T4V4D6"/>
<dbReference type="PANTHER" id="PTHR32305:SF15">
    <property type="entry name" value="PROTEIN RHSA-RELATED"/>
    <property type="match status" value="1"/>
</dbReference>
<dbReference type="RefSeq" id="WP_078764992.1">
    <property type="nucleotide sequence ID" value="NZ_FUXZ01000002.1"/>
</dbReference>
<dbReference type="STRING" id="39495.SAMN02745111_00094"/>
<protein>
    <submittedName>
        <fullName evidence="4">RHS repeat-associated core domain-containing protein</fullName>
    </submittedName>
</protein>
<gene>
    <name evidence="4" type="ORF">SAMN02745111_00094</name>
</gene>
<feature type="domain" description="TNT" evidence="3">
    <location>
        <begin position="578"/>
        <end position="666"/>
    </location>
</feature>
<reference evidence="4 5" key="1">
    <citation type="submission" date="2017-02" db="EMBL/GenBank/DDBJ databases">
        <authorList>
            <person name="Peterson S.W."/>
        </authorList>
    </citation>
    <scope>NUCLEOTIDE SEQUENCE [LARGE SCALE GENOMIC DNA]</scope>
    <source>
        <strain evidence="4 5">ATCC 35992</strain>
    </source>
</reference>
<dbReference type="InterPro" id="IPR037146">
    <property type="entry name" value="Colicin/pyocin_DNase_dom_sf"/>
</dbReference>
<dbReference type="InterPro" id="IPR022385">
    <property type="entry name" value="Rhs_assc_core"/>
</dbReference>
<dbReference type="InterPro" id="IPR006530">
    <property type="entry name" value="YD"/>
</dbReference>
<name>A0A1T4V4D6_9FIRM</name>
<dbReference type="InterPro" id="IPR025331">
    <property type="entry name" value="TNT"/>
</dbReference>
<sequence>MTKPKGWKVGNPIDNLTRAGKEPSWSTVRSRYWKNEAYYNSENYSEANLARMQKGKAPIDIETGASKVTSIWKNDKCKHLYTRDANGNILTDNDKEYTYDDSNRLKTYVSKNENIKYDYDGFGNLVEENDSLNNIKTNYEYNEANELIKKTVSANSSNDIVTYEYDNNGNRISEKDKNGIKTFAYNLYDKVESVAYQNNNNEKQYDINYKYDALENLISEESIDLINDKTIKREYTVESMSGLGSVLFETRKETGVDEKHISNVYDESGKVTEKINDKSYAVIEDTLGSIEEFVNVNDKEDTSNVSYSPWGDVKEIANNNLAVMDLVSYTGYGYNALSNLYLAVNRIYDVTTRSYMQRDKGQPTVIRPSSFETYAYVENNPVNYVDPYGLSIISKVGSWVSDTADAFVSTVKNAAGAVKDAVVDAAEGIKDAVVDAAHELVTDVKKVLNIDSRIFKTGIQTGVGAALSVAMGIGLPAAIVCALGAVAAGAVLGIGAHAVKTFATGGTYDDFLCGLEDSIYSGADFMSALFMTTAMAGYNATKNPVEFPEYNSWYNEDGTLNYPPYNGAVPGTEENIILKPGQMIGRYGEVGKKSNFVTQVGVEADMLSLPPTTSPSLYREYIVVKEIPNTIKAEIAAWGSSSGGGIQYELPSPILELIKEGYLIEI</sequence>
<dbReference type="NCBIfam" id="TIGR01643">
    <property type="entry name" value="YD_repeat_2x"/>
    <property type="match status" value="1"/>
</dbReference>
<accession>A0A1T4V4D6</accession>
<evidence type="ECO:0000256" key="1">
    <source>
        <dbReference type="ARBA" id="ARBA00022722"/>
    </source>
</evidence>
<keyword evidence="1" id="KW-0540">Nuclease</keyword>
<dbReference type="GO" id="GO:0050135">
    <property type="term" value="F:NADP+ nucleosidase activity"/>
    <property type="evidence" value="ECO:0007669"/>
    <property type="project" value="InterPro"/>
</dbReference>